<protein>
    <recommendedName>
        <fullName evidence="3">Lipoprotein</fullName>
    </recommendedName>
</protein>
<dbReference type="PROSITE" id="PS51257">
    <property type="entry name" value="PROKAR_LIPOPROTEIN"/>
    <property type="match status" value="1"/>
</dbReference>
<evidence type="ECO:0000313" key="2">
    <source>
        <dbReference type="Proteomes" id="UP001596109"/>
    </source>
</evidence>
<reference evidence="2" key="1">
    <citation type="journal article" date="2019" name="Int. J. Syst. Evol. Microbiol.">
        <title>The Global Catalogue of Microorganisms (GCM) 10K type strain sequencing project: providing services to taxonomists for standard genome sequencing and annotation.</title>
        <authorList>
            <consortium name="The Broad Institute Genomics Platform"/>
            <consortium name="The Broad Institute Genome Sequencing Center for Infectious Disease"/>
            <person name="Wu L."/>
            <person name="Ma J."/>
        </authorList>
    </citation>
    <scope>NUCLEOTIDE SEQUENCE [LARGE SCALE GENOMIC DNA]</scope>
    <source>
        <strain evidence="2">CGMCC 4.1434</strain>
    </source>
</reference>
<comment type="caution">
    <text evidence="1">The sequence shown here is derived from an EMBL/GenBank/DDBJ whole genome shotgun (WGS) entry which is preliminary data.</text>
</comment>
<evidence type="ECO:0008006" key="3">
    <source>
        <dbReference type="Google" id="ProtNLM"/>
    </source>
</evidence>
<organism evidence="1 2">
    <name type="scientific">Sporosarcina soli</name>
    <dbReference type="NCBI Taxonomy" id="334736"/>
    <lineage>
        <taxon>Bacteria</taxon>
        <taxon>Bacillati</taxon>
        <taxon>Bacillota</taxon>
        <taxon>Bacilli</taxon>
        <taxon>Bacillales</taxon>
        <taxon>Caryophanaceae</taxon>
        <taxon>Sporosarcina</taxon>
    </lineage>
</organism>
<keyword evidence="2" id="KW-1185">Reference proteome</keyword>
<proteinExistence type="predicted"/>
<dbReference type="EMBL" id="JBHSNO010000002">
    <property type="protein sequence ID" value="MFC5587882.1"/>
    <property type="molecule type" value="Genomic_DNA"/>
</dbReference>
<dbReference type="RefSeq" id="WP_381430594.1">
    <property type="nucleotide sequence ID" value="NZ_JBHSNO010000002.1"/>
</dbReference>
<name>A0ABW0TEP9_9BACL</name>
<sequence>MINKKKGVSKIKSYFKKLALLFSMILLVGCSVLNKSSIELTNKSVEIHIAENDIQQFDELNQERESFSTVSLRYHFSIKNTGNRTVGGIEEVDPVTYQINDGLSYIIEPSEELLNTSIEILGFNLFDESERAANSLGTGWSINPMLKKGEVGENYLDFDLGVKEQTDQYNVVPSMEQLNILKETALNSTLIVTIKDEEIARFKLNE</sequence>
<evidence type="ECO:0000313" key="1">
    <source>
        <dbReference type="EMBL" id="MFC5587882.1"/>
    </source>
</evidence>
<accession>A0ABW0TEP9</accession>
<dbReference type="Proteomes" id="UP001596109">
    <property type="component" value="Unassembled WGS sequence"/>
</dbReference>
<gene>
    <name evidence="1" type="ORF">ACFPRA_03040</name>
</gene>